<evidence type="ECO:0000256" key="2">
    <source>
        <dbReference type="ARBA" id="ARBA00011955"/>
    </source>
</evidence>
<name>A0A6J6A2P9_9ZZZZ</name>
<dbReference type="GO" id="GO:0046872">
    <property type="term" value="F:metal ion binding"/>
    <property type="evidence" value="ECO:0007669"/>
    <property type="project" value="UniProtKB-KW"/>
</dbReference>
<keyword evidence="5" id="KW-0808">Transferase</keyword>
<evidence type="ECO:0000256" key="6">
    <source>
        <dbReference type="ARBA" id="ARBA00022723"/>
    </source>
</evidence>
<comment type="cofactor">
    <cofactor evidence="1">
        <name>Mg(2+)</name>
        <dbReference type="ChEBI" id="CHEBI:18420"/>
    </cofactor>
</comment>
<evidence type="ECO:0000256" key="5">
    <source>
        <dbReference type="ARBA" id="ARBA00022679"/>
    </source>
</evidence>
<dbReference type="EMBL" id="CAESGF010000001">
    <property type="protein sequence ID" value="CAB4362276.1"/>
    <property type="molecule type" value="Genomic_DNA"/>
</dbReference>
<evidence type="ECO:0000256" key="4">
    <source>
        <dbReference type="ARBA" id="ARBA00022630"/>
    </source>
</evidence>
<keyword evidence="8" id="KW-0460">Magnesium</keyword>
<protein>
    <recommendedName>
        <fullName evidence="3">FAD:protein FMN transferase</fullName>
        <ecNumber evidence="2">2.7.1.180</ecNumber>
    </recommendedName>
    <alternativeName>
        <fullName evidence="9">Flavin transferase</fullName>
    </alternativeName>
</protein>
<dbReference type="EMBL" id="CAFBIY010000207">
    <property type="protein sequence ID" value="CAB4853152.1"/>
    <property type="molecule type" value="Genomic_DNA"/>
</dbReference>
<evidence type="ECO:0000313" key="13">
    <source>
        <dbReference type="EMBL" id="CAB4836274.1"/>
    </source>
</evidence>
<sequence>MTVDAPEGAVPTAIADLERLERLWSRFLPDSDVSRVNLSAGFPTAVSTETVTLVQTMLEAYRLTEGRYDPTILRALVAHGYGTSRVDATRQTSLLPEVAQPGMLADMVVDPLGETVTLPAGLALDPGGIGKGLAADLVVAALLERGAAGAMVSIGGDLAMAGESPQQEGWVVEVEHADPADGVLCRLAVSGGGVATSSTVSRRWVADGVVYHHLIDPRTGGQSDTDLLAVTVIGRSGWSAEVHATACLLSGSSDAVAYLEVHGLSGLAIAGTGQVLMTHDLVGLNLEGSS</sequence>
<evidence type="ECO:0000256" key="3">
    <source>
        <dbReference type="ARBA" id="ARBA00016337"/>
    </source>
</evidence>
<dbReference type="Pfam" id="PF02424">
    <property type="entry name" value="ApbE"/>
    <property type="match status" value="1"/>
</dbReference>
<comment type="catalytic activity">
    <reaction evidence="10">
        <text>L-threonyl-[protein] + FAD = FMN-L-threonyl-[protein] + AMP + H(+)</text>
        <dbReference type="Rhea" id="RHEA:36847"/>
        <dbReference type="Rhea" id="RHEA-COMP:11060"/>
        <dbReference type="Rhea" id="RHEA-COMP:11061"/>
        <dbReference type="ChEBI" id="CHEBI:15378"/>
        <dbReference type="ChEBI" id="CHEBI:30013"/>
        <dbReference type="ChEBI" id="CHEBI:57692"/>
        <dbReference type="ChEBI" id="CHEBI:74257"/>
        <dbReference type="ChEBI" id="CHEBI:456215"/>
        <dbReference type="EC" id="2.7.1.180"/>
    </reaction>
</comment>
<evidence type="ECO:0000313" key="14">
    <source>
        <dbReference type="EMBL" id="CAB4853152.1"/>
    </source>
</evidence>
<dbReference type="EMBL" id="CAFBOL010000010">
    <property type="protein sequence ID" value="CAB4978331.1"/>
    <property type="molecule type" value="Genomic_DNA"/>
</dbReference>
<dbReference type="GO" id="GO:0016740">
    <property type="term" value="F:transferase activity"/>
    <property type="evidence" value="ECO:0007669"/>
    <property type="project" value="UniProtKB-KW"/>
</dbReference>
<dbReference type="PANTHER" id="PTHR30040">
    <property type="entry name" value="THIAMINE BIOSYNTHESIS LIPOPROTEIN APBE"/>
    <property type="match status" value="1"/>
</dbReference>
<proteinExistence type="predicted"/>
<dbReference type="EMBL" id="CAFBMT010000002">
    <property type="protein sequence ID" value="CAB4915827.1"/>
    <property type="molecule type" value="Genomic_DNA"/>
</dbReference>
<dbReference type="Gene3D" id="3.10.520.10">
    <property type="entry name" value="ApbE-like domains"/>
    <property type="match status" value="1"/>
</dbReference>
<dbReference type="AlphaFoldDB" id="A0A6J6A2P9"/>
<evidence type="ECO:0000256" key="1">
    <source>
        <dbReference type="ARBA" id="ARBA00001946"/>
    </source>
</evidence>
<evidence type="ECO:0000256" key="8">
    <source>
        <dbReference type="ARBA" id="ARBA00022842"/>
    </source>
</evidence>
<dbReference type="PIRSF" id="PIRSF006268">
    <property type="entry name" value="ApbE"/>
    <property type="match status" value="1"/>
</dbReference>
<dbReference type="InterPro" id="IPR003374">
    <property type="entry name" value="ApbE-like_sf"/>
</dbReference>
<evidence type="ECO:0000313" key="11">
    <source>
        <dbReference type="EMBL" id="CAB4362276.1"/>
    </source>
</evidence>
<evidence type="ECO:0000256" key="7">
    <source>
        <dbReference type="ARBA" id="ARBA00022827"/>
    </source>
</evidence>
<dbReference type="SUPFAM" id="SSF143631">
    <property type="entry name" value="ApbE-like"/>
    <property type="match status" value="1"/>
</dbReference>
<dbReference type="EMBL" id="CAFAAV010000392">
    <property type="protein sequence ID" value="CAB4836274.1"/>
    <property type="molecule type" value="Genomic_DNA"/>
</dbReference>
<dbReference type="InterPro" id="IPR024932">
    <property type="entry name" value="ApbE"/>
</dbReference>
<keyword evidence="6" id="KW-0479">Metal-binding</keyword>
<gene>
    <name evidence="12" type="ORF">UFOPK2656_00944</name>
    <name evidence="13" type="ORF">UFOPK3099_03096</name>
    <name evidence="14" type="ORF">UFOPK3267_02677</name>
    <name evidence="15" type="ORF">UFOPK3651_00527</name>
    <name evidence="16" type="ORF">UFOPK3931_00642</name>
    <name evidence="11" type="ORF">UFOPK4189_00048</name>
</gene>
<dbReference type="PANTHER" id="PTHR30040:SF2">
    <property type="entry name" value="FAD:PROTEIN FMN TRANSFERASE"/>
    <property type="match status" value="1"/>
</dbReference>
<keyword evidence="4" id="KW-0285">Flavoprotein</keyword>
<dbReference type="EMBL" id="CAEZYF010000004">
    <property type="protein sequence ID" value="CAB4715445.1"/>
    <property type="molecule type" value="Genomic_DNA"/>
</dbReference>
<evidence type="ECO:0000256" key="9">
    <source>
        <dbReference type="ARBA" id="ARBA00031306"/>
    </source>
</evidence>
<dbReference type="EC" id="2.7.1.180" evidence="2"/>
<evidence type="ECO:0000256" key="10">
    <source>
        <dbReference type="ARBA" id="ARBA00048540"/>
    </source>
</evidence>
<organism evidence="11">
    <name type="scientific">freshwater metagenome</name>
    <dbReference type="NCBI Taxonomy" id="449393"/>
    <lineage>
        <taxon>unclassified sequences</taxon>
        <taxon>metagenomes</taxon>
        <taxon>ecological metagenomes</taxon>
    </lineage>
</organism>
<accession>A0A6J6A2P9</accession>
<reference evidence="11" key="1">
    <citation type="submission" date="2020-05" db="EMBL/GenBank/DDBJ databases">
        <authorList>
            <person name="Chiriac C."/>
            <person name="Salcher M."/>
            <person name="Ghai R."/>
            <person name="Kavagutti S V."/>
        </authorList>
    </citation>
    <scope>NUCLEOTIDE SEQUENCE</scope>
</reference>
<keyword evidence="7" id="KW-0274">FAD</keyword>
<evidence type="ECO:0000313" key="15">
    <source>
        <dbReference type="EMBL" id="CAB4915827.1"/>
    </source>
</evidence>
<evidence type="ECO:0000313" key="12">
    <source>
        <dbReference type="EMBL" id="CAB4715445.1"/>
    </source>
</evidence>
<evidence type="ECO:0000313" key="16">
    <source>
        <dbReference type="EMBL" id="CAB4978331.1"/>
    </source>
</evidence>